<dbReference type="Pfam" id="PF00797">
    <property type="entry name" value="Acetyltransf_2"/>
    <property type="match status" value="1"/>
</dbReference>
<dbReference type="PANTHER" id="PTHR11786">
    <property type="entry name" value="N-HYDROXYARYLAMINE O-ACETYLTRANSFERASE"/>
    <property type="match status" value="1"/>
</dbReference>
<name>A0A2D2AZE7_9CAUL</name>
<dbReference type="KEGG" id="cmb:CSW64_13700"/>
<comment type="similarity">
    <text evidence="1 2">Belongs to the arylamine N-acetyltransferase family.</text>
</comment>
<dbReference type="Gene3D" id="2.40.128.150">
    <property type="entry name" value="Cysteine proteinases"/>
    <property type="match status" value="1"/>
</dbReference>
<gene>
    <name evidence="3" type="ORF">CSW64_13700</name>
</gene>
<dbReference type="PANTHER" id="PTHR11786:SF0">
    <property type="entry name" value="ARYLAMINE N-ACETYLTRANSFERASE 4-RELATED"/>
    <property type="match status" value="1"/>
</dbReference>
<dbReference type="EMBL" id="CP024201">
    <property type="protein sequence ID" value="ATQ43390.1"/>
    <property type="molecule type" value="Genomic_DNA"/>
</dbReference>
<evidence type="ECO:0000256" key="2">
    <source>
        <dbReference type="RuleBase" id="RU003452"/>
    </source>
</evidence>
<dbReference type="SUPFAM" id="SSF54001">
    <property type="entry name" value="Cysteine proteinases"/>
    <property type="match status" value="1"/>
</dbReference>
<keyword evidence="3" id="KW-0808">Transferase</keyword>
<dbReference type="InterPro" id="IPR038765">
    <property type="entry name" value="Papain-like_cys_pep_sf"/>
</dbReference>
<dbReference type="RefSeq" id="WP_099622641.1">
    <property type="nucleotide sequence ID" value="NZ_CP024201.1"/>
</dbReference>
<protein>
    <submittedName>
        <fullName evidence="3">Arylamine N-acetyltransferase</fullName>
    </submittedName>
</protein>
<dbReference type="PRINTS" id="PR01543">
    <property type="entry name" value="ANATRNSFRASE"/>
</dbReference>
<organism evidence="3 4">
    <name type="scientific">Caulobacter mirabilis</name>
    <dbReference type="NCBI Taxonomy" id="69666"/>
    <lineage>
        <taxon>Bacteria</taxon>
        <taxon>Pseudomonadati</taxon>
        <taxon>Pseudomonadota</taxon>
        <taxon>Alphaproteobacteria</taxon>
        <taxon>Caulobacterales</taxon>
        <taxon>Caulobacteraceae</taxon>
        <taxon>Caulobacter</taxon>
    </lineage>
</organism>
<reference evidence="3 4" key="1">
    <citation type="submission" date="2017-10" db="EMBL/GenBank/DDBJ databases">
        <title>Genome sequence of Caulobacter mirabilis FWC38.</title>
        <authorList>
            <person name="Fiebig A."/>
            <person name="Crosson S."/>
        </authorList>
    </citation>
    <scope>NUCLEOTIDE SEQUENCE [LARGE SCALE GENOMIC DNA]</scope>
    <source>
        <strain evidence="3 4">FWC 38</strain>
    </source>
</reference>
<dbReference type="InterPro" id="IPR001447">
    <property type="entry name" value="Arylamine_N-AcTrfase"/>
</dbReference>
<dbReference type="AlphaFoldDB" id="A0A2D2AZE7"/>
<proteinExistence type="inferred from homology"/>
<evidence type="ECO:0000256" key="1">
    <source>
        <dbReference type="ARBA" id="ARBA00006547"/>
    </source>
</evidence>
<sequence length="271" mass="30160">MTVEPNLDAYFARIGYAGPRAPTPELLKAIVARHPVVIPFENLNPFLGLPVDLDVPALEAKLVRGGRGGYCFEQNGLLLAVLRALGFEAEGLLARVIWNLPVGAVNARTHMIIRVNLDGRDLLVDVGLGGMTLTGVLELTPDVEQETPHETFRLLREDALSWRQEARVKDEWRATYRFDLTRAHPIDYVVGNYYTATHPASHFTHSLLAARVNADRRHALRGLELAVHHLGGPTERRTLGGPQEVEQALEEVFHIALPAGPMLRERLSRLF</sequence>
<evidence type="ECO:0000313" key="4">
    <source>
        <dbReference type="Proteomes" id="UP000228945"/>
    </source>
</evidence>
<dbReference type="GO" id="GO:0016407">
    <property type="term" value="F:acetyltransferase activity"/>
    <property type="evidence" value="ECO:0007669"/>
    <property type="project" value="InterPro"/>
</dbReference>
<dbReference type="Proteomes" id="UP000228945">
    <property type="component" value="Chromosome"/>
</dbReference>
<evidence type="ECO:0000313" key="3">
    <source>
        <dbReference type="EMBL" id="ATQ43390.1"/>
    </source>
</evidence>
<keyword evidence="4" id="KW-1185">Reference proteome</keyword>
<dbReference type="OrthoDB" id="7181050at2"/>
<accession>A0A2D2AZE7</accession>
<dbReference type="Gene3D" id="3.30.2140.10">
    <property type="entry name" value="Arylamine N-acetyltransferase"/>
    <property type="match status" value="1"/>
</dbReference>